<keyword evidence="5" id="KW-0812">Transmembrane</keyword>
<keyword evidence="14" id="KW-1185">Reference proteome</keyword>
<evidence type="ECO:0000256" key="6">
    <source>
        <dbReference type="ARBA" id="ARBA00022729"/>
    </source>
</evidence>
<feature type="chain" id="PRO_5002613819" evidence="11">
    <location>
        <begin position="24"/>
        <end position="389"/>
    </location>
</feature>
<name>A0A0H3KQI2_BURM1</name>
<dbReference type="InterPro" id="IPR033900">
    <property type="entry name" value="Gram_neg_porin_domain"/>
</dbReference>
<dbReference type="KEGG" id="bmu:Bmul_6027"/>
<evidence type="ECO:0000259" key="12">
    <source>
        <dbReference type="Pfam" id="PF13609"/>
    </source>
</evidence>
<keyword evidence="4" id="KW-1134">Transmembrane beta strand</keyword>
<dbReference type="EMBL" id="AP009387">
    <property type="protein sequence ID" value="BAG47332.1"/>
    <property type="molecule type" value="Genomic_DNA"/>
</dbReference>
<evidence type="ECO:0000256" key="5">
    <source>
        <dbReference type="ARBA" id="ARBA00022692"/>
    </source>
</evidence>
<evidence type="ECO:0000256" key="8">
    <source>
        <dbReference type="ARBA" id="ARBA00023114"/>
    </source>
</evidence>
<accession>A0A0H3KQI2</accession>
<evidence type="ECO:0000256" key="1">
    <source>
        <dbReference type="ARBA" id="ARBA00004571"/>
    </source>
</evidence>
<evidence type="ECO:0000256" key="7">
    <source>
        <dbReference type="ARBA" id="ARBA00023065"/>
    </source>
</evidence>
<dbReference type="PANTHER" id="PTHR34501:SF9">
    <property type="entry name" value="MAJOR OUTER MEMBRANE PROTEIN P.IA"/>
    <property type="match status" value="1"/>
</dbReference>
<sequence length="389" mass="40173">MRPVHRFAFPITLSTLCCAAACAQSGVTLYGLLDGGVAYVSHAAAANGASGSAFRFGNAMSGNRWGLKGSEELGGGLSAVFQLESGYSLGTGMAAQGGREFGRTAIVGLSSTRWGTVRMGRQYDPLVDLVSALTEDAYFGLTFGPPGDVDNYDGSMRVNNAIKYTSPLVGGLRVAALYGFGGVAGATSAGQTWSVAGSYAYGPFSVAAGYFSANGGNTMNDAGVRTWSASTDSPFNTAANVGFGSTHAVNIARIAGQYAAGAWTVGTGYSRTEYVPDGASVFQVRTRFNDGSAFANYRIGAALNVGIGYHYTWLAGASAAHYHQLNAGVDYLLSKRTDVYAIAAFQRASGTTLGADGTRVTAQAVIGDYGLNAGANTQTIVAIGMRQRF</sequence>
<dbReference type="KEGG" id="bmj:BMULJ_05500"/>
<evidence type="ECO:0000256" key="9">
    <source>
        <dbReference type="ARBA" id="ARBA00023136"/>
    </source>
</evidence>
<dbReference type="Pfam" id="PF13609">
    <property type="entry name" value="Porin_4"/>
    <property type="match status" value="1"/>
</dbReference>
<evidence type="ECO:0000313" key="13">
    <source>
        <dbReference type="EMBL" id="BAG47332.1"/>
    </source>
</evidence>
<keyword evidence="6 11" id="KW-0732">Signal</keyword>
<evidence type="ECO:0000256" key="3">
    <source>
        <dbReference type="ARBA" id="ARBA00022448"/>
    </source>
</evidence>
<feature type="domain" description="Porin" evidence="12">
    <location>
        <begin position="15"/>
        <end position="350"/>
    </location>
</feature>
<keyword evidence="10" id="KW-0998">Cell outer membrane</keyword>
<comment type="subunit">
    <text evidence="2">Homotrimer.</text>
</comment>
<dbReference type="GO" id="GO:0015288">
    <property type="term" value="F:porin activity"/>
    <property type="evidence" value="ECO:0007669"/>
    <property type="project" value="UniProtKB-KW"/>
</dbReference>
<protein>
    <submittedName>
        <fullName evidence="13">Outer membrane porin</fullName>
    </submittedName>
</protein>
<evidence type="ECO:0000256" key="11">
    <source>
        <dbReference type="SAM" id="SignalP"/>
    </source>
</evidence>
<proteinExistence type="predicted"/>
<dbReference type="Proteomes" id="UP000008815">
    <property type="component" value="Chromosome 3"/>
</dbReference>
<dbReference type="GO" id="GO:0009279">
    <property type="term" value="C:cell outer membrane"/>
    <property type="evidence" value="ECO:0007669"/>
    <property type="project" value="UniProtKB-SubCell"/>
</dbReference>
<dbReference type="Gene3D" id="2.40.160.10">
    <property type="entry name" value="Porin"/>
    <property type="match status" value="1"/>
</dbReference>
<evidence type="ECO:0000256" key="4">
    <source>
        <dbReference type="ARBA" id="ARBA00022452"/>
    </source>
</evidence>
<dbReference type="GeneID" id="93167988"/>
<dbReference type="CDD" id="cd00342">
    <property type="entry name" value="gram_neg_porins"/>
    <property type="match status" value="1"/>
</dbReference>
<evidence type="ECO:0000256" key="10">
    <source>
        <dbReference type="ARBA" id="ARBA00023237"/>
    </source>
</evidence>
<evidence type="ECO:0000256" key="2">
    <source>
        <dbReference type="ARBA" id="ARBA00011233"/>
    </source>
</evidence>
<dbReference type="GO" id="GO:0006811">
    <property type="term" value="P:monoatomic ion transport"/>
    <property type="evidence" value="ECO:0007669"/>
    <property type="project" value="UniProtKB-KW"/>
</dbReference>
<keyword evidence="9" id="KW-0472">Membrane</keyword>
<reference evidence="13 14" key="1">
    <citation type="submission" date="2007-04" db="EMBL/GenBank/DDBJ databases">
        <title>Complete genome sequence of Burkholderia multivorans ATCC 17616.</title>
        <authorList>
            <person name="Ohtsubo Y."/>
            <person name="Yamashita A."/>
            <person name="Kurokawa K."/>
            <person name="Takami H."/>
            <person name="Yuhara S."/>
            <person name="Nishiyama E."/>
            <person name="Endo R."/>
            <person name="Miyazaki R."/>
            <person name="Ono A."/>
            <person name="Yano K."/>
            <person name="Ito M."/>
            <person name="Sota M."/>
            <person name="Yuji N."/>
            <person name="Hattori M."/>
            <person name="Tsuda M."/>
        </authorList>
    </citation>
    <scope>NUCLEOTIDE SEQUENCE [LARGE SCALE GENOMIC DNA]</scope>
    <source>
        <strain evidence="14">ATCC 17616 / 249</strain>
    </source>
</reference>
<dbReference type="InterPro" id="IPR050298">
    <property type="entry name" value="Gram-neg_bact_OMP"/>
</dbReference>
<dbReference type="RefSeq" id="WP_012218354.1">
    <property type="nucleotide sequence ID" value="NC_010087.1"/>
</dbReference>
<dbReference type="AlphaFoldDB" id="A0A0H3KQI2"/>
<comment type="subcellular location">
    <subcellularLocation>
        <location evidence="1">Cell outer membrane</location>
        <topology evidence="1">Multi-pass membrane protein</topology>
    </subcellularLocation>
</comment>
<dbReference type="PANTHER" id="PTHR34501">
    <property type="entry name" value="PROTEIN YDDL-RELATED"/>
    <property type="match status" value="1"/>
</dbReference>
<dbReference type="PRINTS" id="PR00184">
    <property type="entry name" value="NEISSPPORIN"/>
</dbReference>
<keyword evidence="8" id="KW-0626">Porin</keyword>
<keyword evidence="3" id="KW-0813">Transport</keyword>
<evidence type="ECO:0000313" key="14">
    <source>
        <dbReference type="Proteomes" id="UP000008815"/>
    </source>
</evidence>
<dbReference type="GO" id="GO:0046930">
    <property type="term" value="C:pore complex"/>
    <property type="evidence" value="ECO:0007669"/>
    <property type="project" value="UniProtKB-KW"/>
</dbReference>
<keyword evidence="7" id="KW-0406">Ion transport</keyword>
<organism evidence="13 14">
    <name type="scientific">Burkholderia multivorans (strain ATCC 17616 / 249)</name>
    <dbReference type="NCBI Taxonomy" id="395019"/>
    <lineage>
        <taxon>Bacteria</taxon>
        <taxon>Pseudomonadati</taxon>
        <taxon>Pseudomonadota</taxon>
        <taxon>Betaproteobacteria</taxon>
        <taxon>Burkholderiales</taxon>
        <taxon>Burkholderiaceae</taxon>
        <taxon>Burkholderia</taxon>
        <taxon>Burkholderia cepacia complex</taxon>
    </lineage>
</organism>
<dbReference type="InterPro" id="IPR023614">
    <property type="entry name" value="Porin_dom_sf"/>
</dbReference>
<gene>
    <name evidence="13" type="ordered locus">BMULJ_05500</name>
</gene>
<feature type="signal peptide" evidence="11">
    <location>
        <begin position="1"/>
        <end position="23"/>
    </location>
</feature>
<dbReference type="InterPro" id="IPR002299">
    <property type="entry name" value="Porin_Neis"/>
</dbReference>
<dbReference type="SUPFAM" id="SSF56935">
    <property type="entry name" value="Porins"/>
    <property type="match status" value="1"/>
</dbReference>
<dbReference type="STRING" id="395019.BMULJ_05500"/>
<dbReference type="HOGENOM" id="CLU_038238_0_1_4"/>
<dbReference type="eggNOG" id="COG3203">
    <property type="taxonomic scope" value="Bacteria"/>
</dbReference>